<dbReference type="InterPro" id="IPR027417">
    <property type="entry name" value="P-loop_NTPase"/>
</dbReference>
<dbReference type="PANTHER" id="PTHR32114">
    <property type="entry name" value="ABC TRANSPORTER ABCH.3"/>
    <property type="match status" value="1"/>
</dbReference>
<keyword evidence="1" id="KW-0175">Coiled coil</keyword>
<organism evidence="3 4">
    <name type="scientific">Enterovibrio norvegicus</name>
    <dbReference type="NCBI Taxonomy" id="188144"/>
    <lineage>
        <taxon>Bacteria</taxon>
        <taxon>Pseudomonadati</taxon>
        <taxon>Pseudomonadota</taxon>
        <taxon>Gammaproteobacteria</taxon>
        <taxon>Vibrionales</taxon>
        <taxon>Vibrionaceae</taxon>
        <taxon>Enterovibrio</taxon>
    </lineage>
</organism>
<dbReference type="EMBL" id="MDAL01000046">
    <property type="protein sequence ID" value="PMN89191.1"/>
    <property type="molecule type" value="Genomic_DNA"/>
</dbReference>
<keyword evidence="3" id="KW-0540">Nuclease</keyword>
<gene>
    <name evidence="3" type="ORF">BCT23_23630</name>
</gene>
<dbReference type="Gene3D" id="3.40.50.300">
    <property type="entry name" value="P-loop containing nucleotide triphosphate hydrolases"/>
    <property type="match status" value="2"/>
</dbReference>
<dbReference type="GO" id="GO:0004527">
    <property type="term" value="F:exonuclease activity"/>
    <property type="evidence" value="ECO:0007669"/>
    <property type="project" value="UniProtKB-KW"/>
</dbReference>
<dbReference type="AlphaFoldDB" id="A0A2N7L6A3"/>
<name>A0A2N7L6A3_9GAMM</name>
<proteinExistence type="predicted"/>
<feature type="coiled-coil region" evidence="1">
    <location>
        <begin position="820"/>
        <end position="847"/>
    </location>
</feature>
<dbReference type="STRING" id="1190603.A1OO_01025"/>
<feature type="coiled-coil region" evidence="1">
    <location>
        <begin position="956"/>
        <end position="1021"/>
    </location>
</feature>
<reference evidence="4" key="1">
    <citation type="submission" date="2016-07" db="EMBL/GenBank/DDBJ databases">
        <title>Nontailed viruses are major unrecognized killers of bacteria in the ocean.</title>
        <authorList>
            <person name="Kauffman K."/>
            <person name="Hussain F."/>
            <person name="Yang J."/>
            <person name="Arevalo P."/>
            <person name="Brown J."/>
            <person name="Cutler M."/>
            <person name="Kelly L."/>
            <person name="Polz M.F."/>
        </authorList>
    </citation>
    <scope>NUCLEOTIDE SEQUENCE [LARGE SCALE GENOMIC DNA]</scope>
    <source>
        <strain evidence="4">10N.261.45.A10</strain>
    </source>
</reference>
<evidence type="ECO:0000313" key="4">
    <source>
        <dbReference type="Proteomes" id="UP000235387"/>
    </source>
</evidence>
<keyword evidence="3" id="KW-0378">Hydrolase</keyword>
<feature type="coiled-coil region" evidence="1">
    <location>
        <begin position="695"/>
        <end position="778"/>
    </location>
</feature>
<comment type="caution">
    <text evidence="3">The sequence shown here is derived from an EMBL/GenBank/DDBJ whole genome shotgun (WGS) entry which is preliminary data.</text>
</comment>
<dbReference type="Proteomes" id="UP000235387">
    <property type="component" value="Unassembled WGS sequence"/>
</dbReference>
<dbReference type="RefSeq" id="WP_102391830.1">
    <property type="nucleotide sequence ID" value="NZ_MDAL01000046.1"/>
</dbReference>
<sequence>MKILSLRFKNLNSLKGEWKVDFTQTPFADNGLFAITGATGAGKTTLLDAICLALYHQTPRLGLISTSSNEIMTRGTAECAAEVEFEVKGHPYRAFWSMRRSRGKVDGNLQQADVELVDAKTDKVLATQVKQKNELVEDITGLDFSRFTKSMMLSQGDFAAFLNAKENERAELLEELTGTEIYGRISEKVHEHFAAAKLQLGQKEAEAKGVQLLNAEEIEAIETALTDVDANHKAQQGRQAELAVHLAWWKEYQKSQQEQSQAEQQQHLAKSNWDAAQPRIEKLENSEPAEKLRMPYELWQTAVQKSASSADALAAKQHMLTSSTAQNEMAEKALTLALDTLKQTKVQHQALDVLITEKVMPLDNEIKHSAQRHQEMSAQCMALQTKCAEHTSDRYAKARALEEQTQALGVVTTFLSEHQSAGMLQQHLGRWAQMGEQIQQEQSAMAGLHEQEKTLMAALNADKARAEKDQKEQLTAVVTSDTAKRHWEALQHAFAEATAKGDVDALDKQRERLNNQLSTHFQLSQWQQQWLDIDKDNVEKRALLEQQTVLATTLEQELVALRGQFKDKKQLIDALGKLVSQEEHLAQYRAALQPEEACPLCGSTEHPTLAGTVLNVSETVQQKMDAETALNQLEITGKETGVKLETCKRYVTELEQQLTRTQSQQAALEHQWAETSAALGLALTISQQDAFMAFNDEQKNARDTLTQTLAQLKEHDTHLQRAKQQWDDAVRAQAGFEQALSLLTLTIENNERQLQRLLEDLRQRLDKLDTLQAGLNTQIADSGYTAPHADTLLTWLEERKKDAEQWEQNTQRKDLLGKTVALLESELASISRELSALNEQLLAVQTDSEKLLGALNAAKTQREELFGDKVAEQERQQSAVTLANAEETVTVTQQQAQHCQGDLRAIQAETSSLEQVLNGQKEDTASKEATWNERLKASPFTSLDTFQSALLPEEEKQQLLVEKRQLENALEGAKVLLQKAQCHVAEVLARDNAELLEQTPLDEVETALQAQTDVLNQLAKRSGELSNELSSDKQRRENQQALFEQIERLRADYDDIQYLHSLIGSQKGDKFRKFAQGLTLDNLVYLANKQLDRIHGRYQLNRKQGEGLELSVLDTWQGDIERDTKTLSGGESFLVSLALALALSDLVSHKTSIDSLFLDEGFGTLDSETLDIALDALDSLNASGKMIGVISHIEAMKERIPTQLRVTKKTGLGISELENHYRVASSSSC</sequence>
<evidence type="ECO:0000313" key="3">
    <source>
        <dbReference type="EMBL" id="PMN89191.1"/>
    </source>
</evidence>
<dbReference type="InterPro" id="IPR038729">
    <property type="entry name" value="Rad50/SbcC_AAA"/>
</dbReference>
<dbReference type="SUPFAM" id="SSF52540">
    <property type="entry name" value="P-loop containing nucleoside triphosphate hydrolases"/>
    <property type="match status" value="1"/>
</dbReference>
<dbReference type="PANTHER" id="PTHR32114:SF2">
    <property type="entry name" value="ABC TRANSPORTER ABCH.3"/>
    <property type="match status" value="1"/>
</dbReference>
<dbReference type="GO" id="GO:0016887">
    <property type="term" value="F:ATP hydrolysis activity"/>
    <property type="evidence" value="ECO:0007669"/>
    <property type="project" value="InterPro"/>
</dbReference>
<accession>A0A2N7L6A3</accession>
<dbReference type="Pfam" id="PF13476">
    <property type="entry name" value="AAA_23"/>
    <property type="match status" value="1"/>
</dbReference>
<keyword evidence="3" id="KW-0269">Exonuclease</keyword>
<evidence type="ECO:0000256" key="1">
    <source>
        <dbReference type="SAM" id="Coils"/>
    </source>
</evidence>
<dbReference type="GO" id="GO:0006302">
    <property type="term" value="P:double-strand break repair"/>
    <property type="evidence" value="ECO:0007669"/>
    <property type="project" value="InterPro"/>
</dbReference>
<feature type="domain" description="Rad50/SbcC-type AAA" evidence="2">
    <location>
        <begin position="5"/>
        <end position="226"/>
    </location>
</feature>
<evidence type="ECO:0000259" key="2">
    <source>
        <dbReference type="Pfam" id="PF13476"/>
    </source>
</evidence>
<feature type="coiled-coil region" evidence="1">
    <location>
        <begin position="644"/>
        <end position="671"/>
    </location>
</feature>
<protein>
    <submittedName>
        <fullName evidence="3">Exonuclease SbcC</fullName>
    </submittedName>
</protein>
<dbReference type="Pfam" id="PF13558">
    <property type="entry name" value="SbcC_Walker_B"/>
    <property type="match status" value="1"/>
</dbReference>